<proteinExistence type="predicted"/>
<organism evidence="1 2">
    <name type="scientific">Pseudogemmobacter lacusdianii</name>
    <dbReference type="NCBI Taxonomy" id="3069608"/>
    <lineage>
        <taxon>Bacteria</taxon>
        <taxon>Pseudomonadati</taxon>
        <taxon>Pseudomonadota</taxon>
        <taxon>Alphaproteobacteria</taxon>
        <taxon>Rhodobacterales</taxon>
        <taxon>Paracoccaceae</taxon>
        <taxon>Pseudogemmobacter</taxon>
    </lineage>
</organism>
<evidence type="ECO:0000313" key="1">
    <source>
        <dbReference type="EMBL" id="MDQ2065371.1"/>
    </source>
</evidence>
<sequence length="174" mass="18610">MTKVHEWIWHNPEFPPSNVYQTNNEYLAITAGIIEIEMWEDRIAGLIAEGKVPEGSFCSAKGLVTPVSPYEFMPPLDPLEAGERGEVGASAAVPSIGEAMSKSQTDDVEAERPNAIAAADLVELDAVLQESFGRCHNKDNFEGVLDCLATAGYLSGPYGPTNLGSGPIDYPLAA</sequence>
<comment type="caution">
    <text evidence="1">The sequence shown here is derived from an EMBL/GenBank/DDBJ whole genome shotgun (WGS) entry which is preliminary data.</text>
</comment>
<name>A0ABU0VUG2_9RHOB</name>
<gene>
    <name evidence="1" type="ORF">Q9295_03210</name>
</gene>
<dbReference type="EMBL" id="JAVDBT010000003">
    <property type="protein sequence ID" value="MDQ2065371.1"/>
    <property type="molecule type" value="Genomic_DNA"/>
</dbReference>
<dbReference type="RefSeq" id="WP_306679066.1">
    <property type="nucleotide sequence ID" value="NZ_JAVDBT010000003.1"/>
</dbReference>
<reference evidence="1 2" key="1">
    <citation type="submission" date="2023-08" db="EMBL/GenBank/DDBJ databases">
        <title>Characterization of two Paracoccaceae strains isolated from Phycosphere and proposal of Xinfangfangia lacusdiani sp. nov.</title>
        <authorList>
            <person name="Deng Y."/>
            <person name="Zhang Y.Q."/>
        </authorList>
    </citation>
    <scope>NUCLEOTIDE SEQUENCE [LARGE SCALE GENOMIC DNA]</scope>
    <source>
        <strain evidence="1 2">CPCC 101601</strain>
    </source>
</reference>
<keyword evidence="2" id="KW-1185">Reference proteome</keyword>
<evidence type="ECO:0000313" key="2">
    <source>
        <dbReference type="Proteomes" id="UP001239680"/>
    </source>
</evidence>
<dbReference type="Proteomes" id="UP001239680">
    <property type="component" value="Unassembled WGS sequence"/>
</dbReference>
<protein>
    <submittedName>
        <fullName evidence="1">Uncharacterized protein</fullName>
    </submittedName>
</protein>
<accession>A0ABU0VUG2</accession>